<evidence type="ECO:0000256" key="1">
    <source>
        <dbReference type="SAM" id="Phobius"/>
    </source>
</evidence>
<keyword evidence="4" id="KW-1185">Reference proteome</keyword>
<evidence type="ECO:0000313" key="3">
    <source>
        <dbReference type="EMBL" id="KAK6631875.1"/>
    </source>
</evidence>
<proteinExistence type="predicted"/>
<accession>A0ABR1AZ76</accession>
<name>A0ABR1AZ76_POLSC</name>
<keyword evidence="1" id="KW-1133">Transmembrane helix</keyword>
<comment type="caution">
    <text evidence="3">The sequence shown here is derived from an EMBL/GenBank/DDBJ whole genome shotgun (WGS) entry which is preliminary data.</text>
</comment>
<gene>
    <name evidence="3" type="ORF">RUM44_006905</name>
</gene>
<dbReference type="EMBL" id="JAWJWF010000005">
    <property type="protein sequence ID" value="KAK6631875.1"/>
    <property type="molecule type" value="Genomic_DNA"/>
</dbReference>
<feature type="transmembrane region" description="Helical" evidence="1">
    <location>
        <begin position="64"/>
        <end position="82"/>
    </location>
</feature>
<protein>
    <recommendedName>
        <fullName evidence="2">Piezo TM1-24 domain-containing protein</fullName>
    </recommendedName>
</protein>
<sequence>MASVFLPLQRPGDSLMESSYCFSLDIPGLLMRQTALSIPYLILFFILPYVPIPNMKTMSSWTGCYLQSIIIFSILNVLGGRLESILRQVGFIRLDHLDGLSTILMISPDVIVMLSSIIFFLVIQKTIRKSIDTSDPQNQLSLDFKAKEYSMQKVGFLSSKIPKPDSPFARDLMRAVREGQDGPFLSVFRKGALPEINDELESRKSEGPLISASSQSAKYRATSIGSTIKGDGIGNTNNTTIVPSSVRKIYPESCRRCRTEVNAKSRTDIGARTSLNMYQEDVPQGQAK</sequence>
<dbReference type="Proteomes" id="UP001359485">
    <property type="component" value="Unassembled WGS sequence"/>
</dbReference>
<feature type="transmembrane region" description="Helical" evidence="1">
    <location>
        <begin position="34"/>
        <end position="52"/>
    </location>
</feature>
<reference evidence="3 4" key="1">
    <citation type="submission" date="2023-09" db="EMBL/GenBank/DDBJ databases">
        <title>Genomes of two closely related lineages of the louse Polyplax serrata with different host specificities.</title>
        <authorList>
            <person name="Martinu J."/>
            <person name="Tarabai H."/>
            <person name="Stefka J."/>
            <person name="Hypsa V."/>
        </authorList>
    </citation>
    <scope>NUCLEOTIDE SEQUENCE [LARGE SCALE GENOMIC DNA]</scope>
    <source>
        <strain evidence="3">98ZLc_SE</strain>
    </source>
</reference>
<dbReference type="InterPro" id="IPR056769">
    <property type="entry name" value="Piezo_TM1-24"/>
</dbReference>
<evidence type="ECO:0000313" key="4">
    <source>
        <dbReference type="Proteomes" id="UP001359485"/>
    </source>
</evidence>
<keyword evidence="1" id="KW-0812">Transmembrane</keyword>
<feature type="transmembrane region" description="Helical" evidence="1">
    <location>
        <begin position="102"/>
        <end position="123"/>
    </location>
</feature>
<dbReference type="Pfam" id="PF24871">
    <property type="entry name" value="Piezo_TM1-24"/>
    <property type="match status" value="1"/>
</dbReference>
<organism evidence="3 4">
    <name type="scientific">Polyplax serrata</name>
    <name type="common">Common mouse louse</name>
    <dbReference type="NCBI Taxonomy" id="468196"/>
    <lineage>
        <taxon>Eukaryota</taxon>
        <taxon>Metazoa</taxon>
        <taxon>Ecdysozoa</taxon>
        <taxon>Arthropoda</taxon>
        <taxon>Hexapoda</taxon>
        <taxon>Insecta</taxon>
        <taxon>Pterygota</taxon>
        <taxon>Neoptera</taxon>
        <taxon>Paraneoptera</taxon>
        <taxon>Psocodea</taxon>
        <taxon>Troctomorpha</taxon>
        <taxon>Phthiraptera</taxon>
        <taxon>Anoplura</taxon>
        <taxon>Polyplacidae</taxon>
        <taxon>Polyplax</taxon>
    </lineage>
</organism>
<evidence type="ECO:0000259" key="2">
    <source>
        <dbReference type="Pfam" id="PF24871"/>
    </source>
</evidence>
<feature type="domain" description="Piezo TM1-24" evidence="2">
    <location>
        <begin position="82"/>
        <end position="139"/>
    </location>
</feature>
<keyword evidence="1" id="KW-0472">Membrane</keyword>